<dbReference type="InterPro" id="IPR036388">
    <property type="entry name" value="WH-like_DNA-bd_sf"/>
</dbReference>
<comment type="function">
    <text evidence="2">Acts both as a biotin--[acetyl-CoA-carboxylase] ligase and a repressor.</text>
</comment>
<keyword evidence="2" id="KW-0678">Repressor</keyword>
<dbReference type="Proteomes" id="UP000007939">
    <property type="component" value="Chromosome"/>
</dbReference>
<dbReference type="NCBIfam" id="TIGR00121">
    <property type="entry name" value="birA_ligase"/>
    <property type="match status" value="1"/>
</dbReference>
<feature type="binding site" evidence="2">
    <location>
        <begin position="91"/>
        <end position="93"/>
    </location>
    <ligand>
        <name>biotin</name>
        <dbReference type="ChEBI" id="CHEBI:57586"/>
    </ligand>
</feature>
<feature type="binding site" evidence="2">
    <location>
        <begin position="119"/>
        <end position="121"/>
    </location>
    <ligand>
        <name>biotin</name>
        <dbReference type="ChEBI" id="CHEBI:57586"/>
    </ligand>
</feature>
<dbReference type="InterPro" id="IPR008988">
    <property type="entry name" value="Transcriptional_repressor_C"/>
</dbReference>
<keyword evidence="2" id="KW-0238">DNA-binding</keyword>
<evidence type="ECO:0000259" key="3">
    <source>
        <dbReference type="PROSITE" id="PS51733"/>
    </source>
</evidence>
<dbReference type="InterPro" id="IPR036390">
    <property type="entry name" value="WH_DNA-bd_sf"/>
</dbReference>
<dbReference type="Gene3D" id="3.30.930.10">
    <property type="entry name" value="Bira Bifunctional Protein, Domain 2"/>
    <property type="match status" value="1"/>
</dbReference>
<evidence type="ECO:0000313" key="5">
    <source>
        <dbReference type="Proteomes" id="UP000007939"/>
    </source>
</evidence>
<keyword evidence="2" id="KW-0805">Transcription regulation</keyword>
<dbReference type="Gene3D" id="2.30.30.100">
    <property type="match status" value="1"/>
</dbReference>
<dbReference type="InterPro" id="IPR013196">
    <property type="entry name" value="HTH_11"/>
</dbReference>
<dbReference type="InterPro" id="IPR045864">
    <property type="entry name" value="aa-tRNA-synth_II/BPL/LPL"/>
</dbReference>
<dbReference type="HAMAP" id="MF_00978">
    <property type="entry name" value="Bifunct_BirA"/>
    <property type="match status" value="1"/>
</dbReference>
<dbReference type="SUPFAM" id="SSF46785">
    <property type="entry name" value="Winged helix' DNA-binding domain"/>
    <property type="match status" value="1"/>
</dbReference>
<dbReference type="GO" id="GO:0004077">
    <property type="term" value="F:biotin--[biotin carboxyl-carrier protein] ligase activity"/>
    <property type="evidence" value="ECO:0007669"/>
    <property type="project" value="UniProtKB-UniRule"/>
</dbReference>
<evidence type="ECO:0000256" key="1">
    <source>
        <dbReference type="ARBA" id="ARBA00022598"/>
    </source>
</evidence>
<dbReference type="RefSeq" id="WP_013739624.1">
    <property type="nucleotide sequence ID" value="NC_015436.1"/>
</dbReference>
<dbReference type="InterPro" id="IPR004143">
    <property type="entry name" value="BPL_LPL_catalytic"/>
</dbReference>
<comment type="similarity">
    <text evidence="2">Belongs to the biotin--protein ligase family.</text>
</comment>
<dbReference type="GO" id="GO:0006355">
    <property type="term" value="P:regulation of DNA-templated transcription"/>
    <property type="evidence" value="ECO:0007669"/>
    <property type="project" value="UniProtKB-UniRule"/>
</dbReference>
<dbReference type="Gene3D" id="1.10.10.10">
    <property type="entry name" value="Winged helix-like DNA-binding domain superfamily/Winged helix DNA-binding domain"/>
    <property type="match status" value="1"/>
</dbReference>
<organism evidence="4 5">
    <name type="scientific">Parasphaerochaeta coccoides (strain ATCC BAA-1237 / DSM 17374 / SPN1)</name>
    <name type="common">Sphaerochaeta coccoides</name>
    <dbReference type="NCBI Taxonomy" id="760011"/>
    <lineage>
        <taxon>Bacteria</taxon>
        <taxon>Pseudomonadati</taxon>
        <taxon>Spirochaetota</taxon>
        <taxon>Spirochaetia</taxon>
        <taxon>Spirochaetales</taxon>
        <taxon>Sphaerochaetaceae</taxon>
        <taxon>Parasphaerochaeta</taxon>
    </lineage>
</organism>
<dbReference type="InterPro" id="IPR004408">
    <property type="entry name" value="Biotin_CoA_COase_ligase"/>
</dbReference>
<protein>
    <recommendedName>
        <fullName evidence="2">Bifunctional ligase/repressor BirA</fullName>
    </recommendedName>
    <alternativeName>
        <fullName evidence="2">Biotin--[acetyl-CoA-carboxylase] ligase</fullName>
        <ecNumber evidence="2">6.3.4.15</ecNumber>
    </alternativeName>
    <alternativeName>
        <fullName evidence="2">Biotin--protein ligase</fullName>
    </alternativeName>
    <alternativeName>
        <fullName evidence="2">Biotin-[acetyl-CoA carboxylase] synthetase</fullName>
    </alternativeName>
</protein>
<dbReference type="GO" id="GO:0003677">
    <property type="term" value="F:DNA binding"/>
    <property type="evidence" value="ECO:0007669"/>
    <property type="project" value="UniProtKB-UniRule"/>
</dbReference>
<dbReference type="CDD" id="cd16442">
    <property type="entry name" value="BPL"/>
    <property type="match status" value="1"/>
</dbReference>
<dbReference type="PROSITE" id="PS00482">
    <property type="entry name" value="DIHYDROOROTASE_1"/>
    <property type="match status" value="1"/>
</dbReference>
<dbReference type="HOGENOM" id="CLU_051096_0_1_12"/>
<name>F4GJG4_PARC1</name>
<dbReference type="EMBL" id="CP002659">
    <property type="protein sequence ID" value="AEC02229.1"/>
    <property type="molecule type" value="Genomic_DNA"/>
</dbReference>
<keyword evidence="2" id="KW-0092">Biotin</keyword>
<keyword evidence="2" id="KW-0804">Transcription</keyword>
<feature type="binding site" evidence="2">
    <location>
        <position position="115"/>
    </location>
    <ligand>
        <name>biotin</name>
        <dbReference type="ChEBI" id="CHEBI:57586"/>
    </ligand>
</feature>
<dbReference type="GO" id="GO:0005524">
    <property type="term" value="F:ATP binding"/>
    <property type="evidence" value="ECO:0007669"/>
    <property type="project" value="UniProtKB-UniRule"/>
</dbReference>
<accession>F4GJG4</accession>
<keyword evidence="5" id="KW-1185">Reference proteome</keyword>
<keyword evidence="2" id="KW-0067">ATP-binding</keyword>
<keyword evidence="1 2" id="KW-0436">Ligase</keyword>
<dbReference type="GO" id="GO:0016812">
    <property type="term" value="F:hydrolase activity, acting on carbon-nitrogen (but not peptide) bonds, in cyclic amides"/>
    <property type="evidence" value="ECO:0007669"/>
    <property type="project" value="InterPro"/>
</dbReference>
<evidence type="ECO:0000256" key="2">
    <source>
        <dbReference type="HAMAP-Rule" id="MF_00978"/>
    </source>
</evidence>
<dbReference type="Pfam" id="PF08279">
    <property type="entry name" value="HTH_11"/>
    <property type="match status" value="1"/>
</dbReference>
<dbReference type="PANTHER" id="PTHR12835:SF5">
    <property type="entry name" value="BIOTIN--PROTEIN LIGASE"/>
    <property type="match status" value="1"/>
</dbReference>
<dbReference type="EC" id="6.3.4.15" evidence="2"/>
<dbReference type="KEGG" id="scc:Spico_1006"/>
<reference evidence="4 5" key="2">
    <citation type="journal article" date="2012" name="Stand. Genomic Sci.">
        <title>Complete genome sequence of the termite hindgut bacterium Spirochaeta coccoides type strain (SPN1(T)), reclassification in the genus Sphaerochaeta as Sphaerochaeta coccoides comb. nov. and emendations of the family Spirochaetaceae and the genus Sphaerochaeta.</title>
        <authorList>
            <person name="Abt B."/>
            <person name="Han C."/>
            <person name="Scheuner C."/>
            <person name="Lu M."/>
            <person name="Lapidus A."/>
            <person name="Nolan M."/>
            <person name="Lucas S."/>
            <person name="Hammon N."/>
            <person name="Deshpande S."/>
            <person name="Cheng J.F."/>
            <person name="Tapia R."/>
            <person name="Goodwin L.A."/>
            <person name="Pitluck S."/>
            <person name="Liolios K."/>
            <person name="Pagani I."/>
            <person name="Ivanova N."/>
            <person name="Mavromatis K."/>
            <person name="Mikhailova N."/>
            <person name="Huntemann M."/>
            <person name="Pati A."/>
            <person name="Chen A."/>
            <person name="Palaniappan K."/>
            <person name="Land M."/>
            <person name="Hauser L."/>
            <person name="Brambilla E.M."/>
            <person name="Rohde M."/>
            <person name="Spring S."/>
            <person name="Gronow S."/>
            <person name="Goker M."/>
            <person name="Woyke T."/>
            <person name="Bristow J."/>
            <person name="Eisen J.A."/>
            <person name="Markowitz V."/>
            <person name="Hugenholtz P."/>
            <person name="Kyrpides N.C."/>
            <person name="Klenk H.P."/>
            <person name="Detter J.C."/>
        </authorList>
    </citation>
    <scope>NUCLEOTIDE SEQUENCE [LARGE SCALE GENOMIC DNA]</scope>
    <source>
        <strain evidence="5">ATCC BAA-1237 / DSM 17374 / SPN1</strain>
    </source>
</reference>
<gene>
    <name evidence="2" type="primary">birA</name>
    <name evidence="4" type="ordered locus">Spico_1006</name>
</gene>
<feature type="DNA-binding region" description="H-T-H motif" evidence="2">
    <location>
        <begin position="21"/>
        <end position="40"/>
    </location>
</feature>
<dbReference type="eggNOG" id="COG1654">
    <property type="taxonomic scope" value="Bacteria"/>
</dbReference>
<feature type="domain" description="BPL/LPL catalytic" evidence="3">
    <location>
        <begin position="65"/>
        <end position="261"/>
    </location>
</feature>
<feature type="binding site" evidence="2">
    <location>
        <position position="187"/>
    </location>
    <ligand>
        <name>biotin</name>
        <dbReference type="ChEBI" id="CHEBI:57586"/>
    </ligand>
</feature>
<dbReference type="InterPro" id="IPR030855">
    <property type="entry name" value="Bifunct_BirA"/>
</dbReference>
<dbReference type="PROSITE" id="PS51733">
    <property type="entry name" value="BPL_LPL_CATALYTIC"/>
    <property type="match status" value="1"/>
</dbReference>
<dbReference type="PANTHER" id="PTHR12835">
    <property type="entry name" value="BIOTIN PROTEIN LIGASE"/>
    <property type="match status" value="1"/>
</dbReference>
<proteinExistence type="inferred from homology"/>
<sequence length="328" mass="35066">MGIKEDVVTVLERNKGTPVSGETIASALGVSRAAVWKSVKELQSFGVPISASTNKGYTLDEAADILSRASLSAYVDSPLISLLEFHDEIGSTNQRAKTLAVDGASHGTTVVARTQSGGRGRRGRAFASPEGGIYLSIVLRPERMAPGVVPVLITTAAAVAVARAVERVCHLRLDIKWVNDLFLNGRKVCGILTEGIADMENGGVSALVVGIGINFSTPVEAYPEDIRHMVRSLFPGEDKVPAGQSRAMLAAAIMKEVIDCASHLGDDAIWTEYRDRCFLLGKKIRVEGNSPHAAVAEDIDRDFHLHVRLPDGSREVLAAGEVSIRFDA</sequence>
<reference evidence="5" key="1">
    <citation type="submission" date="2011-04" db="EMBL/GenBank/DDBJ databases">
        <title>The complete genome of Spirochaeta coccoides DSM 17374.</title>
        <authorList>
            <person name="Lucas S."/>
            <person name="Copeland A."/>
            <person name="Lapidus A."/>
            <person name="Bruce D."/>
            <person name="Goodwin L."/>
            <person name="Pitluck S."/>
            <person name="Peters L."/>
            <person name="Kyrpides N."/>
            <person name="Mavromatis K."/>
            <person name="Pagani I."/>
            <person name="Ivanova N."/>
            <person name="Ovchinnikova G."/>
            <person name="Lu M."/>
            <person name="Detter J.C."/>
            <person name="Tapia R."/>
            <person name="Han C."/>
            <person name="Land M."/>
            <person name="Hauser L."/>
            <person name="Markowitz V."/>
            <person name="Cheng J.-F."/>
            <person name="Hugenholtz P."/>
            <person name="Woyke T."/>
            <person name="Wu D."/>
            <person name="Spring S."/>
            <person name="Schroeder M."/>
            <person name="Brambilla E."/>
            <person name="Klenk H.-P."/>
            <person name="Eisen J.A."/>
        </authorList>
    </citation>
    <scope>NUCLEOTIDE SEQUENCE [LARGE SCALE GENOMIC DNA]</scope>
    <source>
        <strain evidence="5">ATCC BAA-1237 / DSM 17374 / SPN1</strain>
    </source>
</reference>
<dbReference type="STRING" id="760011.Spico_1006"/>
<evidence type="ECO:0000313" key="4">
    <source>
        <dbReference type="EMBL" id="AEC02229.1"/>
    </source>
</evidence>
<dbReference type="Pfam" id="PF03099">
    <property type="entry name" value="BPL_LplA_LipB"/>
    <property type="match status" value="1"/>
</dbReference>
<dbReference type="GO" id="GO:0005737">
    <property type="term" value="C:cytoplasm"/>
    <property type="evidence" value="ECO:0007669"/>
    <property type="project" value="TreeGrafter"/>
</dbReference>
<comment type="catalytic activity">
    <reaction evidence="2">
        <text>biotin + L-lysyl-[protein] + ATP = N(6)-biotinyl-L-lysyl-[protein] + AMP + diphosphate + H(+)</text>
        <dbReference type="Rhea" id="RHEA:11756"/>
        <dbReference type="Rhea" id="RHEA-COMP:9752"/>
        <dbReference type="Rhea" id="RHEA-COMP:10505"/>
        <dbReference type="ChEBI" id="CHEBI:15378"/>
        <dbReference type="ChEBI" id="CHEBI:29969"/>
        <dbReference type="ChEBI" id="CHEBI:30616"/>
        <dbReference type="ChEBI" id="CHEBI:33019"/>
        <dbReference type="ChEBI" id="CHEBI:57586"/>
        <dbReference type="ChEBI" id="CHEBI:83144"/>
        <dbReference type="ChEBI" id="CHEBI:456215"/>
        <dbReference type="EC" id="6.3.4.15"/>
    </reaction>
</comment>
<dbReference type="AlphaFoldDB" id="F4GJG4"/>
<dbReference type="SUPFAM" id="SSF55681">
    <property type="entry name" value="Class II aaRS and biotin synthetases"/>
    <property type="match status" value="1"/>
</dbReference>
<dbReference type="OrthoDB" id="9807064at2"/>
<dbReference type="InterPro" id="IPR002195">
    <property type="entry name" value="Dihydroorotase_CS"/>
</dbReference>
<dbReference type="eggNOG" id="COG0340">
    <property type="taxonomic scope" value="Bacteria"/>
</dbReference>
<dbReference type="SUPFAM" id="SSF50037">
    <property type="entry name" value="C-terminal domain of transcriptional repressors"/>
    <property type="match status" value="1"/>
</dbReference>
<keyword evidence="2" id="KW-0547">Nucleotide-binding</keyword>